<reference evidence="2" key="1">
    <citation type="submission" date="2022-01" db="EMBL/GenBank/DDBJ databases">
        <authorList>
            <person name="Braso-Vives M."/>
        </authorList>
    </citation>
    <scope>NUCLEOTIDE SEQUENCE</scope>
</reference>
<dbReference type="OrthoDB" id="5959043at2759"/>
<protein>
    <submittedName>
        <fullName evidence="2">BLZF1 protein</fullName>
    </submittedName>
</protein>
<organism evidence="2 3">
    <name type="scientific">Branchiostoma lanceolatum</name>
    <name type="common">Common lancelet</name>
    <name type="synonym">Amphioxus lanceolatum</name>
    <dbReference type="NCBI Taxonomy" id="7740"/>
    <lineage>
        <taxon>Eukaryota</taxon>
        <taxon>Metazoa</taxon>
        <taxon>Chordata</taxon>
        <taxon>Cephalochordata</taxon>
        <taxon>Leptocardii</taxon>
        <taxon>Amphioxiformes</taxon>
        <taxon>Branchiostomatidae</taxon>
        <taxon>Branchiostoma</taxon>
    </lineage>
</organism>
<dbReference type="InterPro" id="IPR027095">
    <property type="entry name" value="Golgin-45"/>
</dbReference>
<dbReference type="PANTHER" id="PTHR13066">
    <property type="entry name" value="BASIC LEUCINE ZIPPER NUCLEAR FACTOR 1 BLZF1 PROTEIN"/>
    <property type="match status" value="1"/>
</dbReference>
<dbReference type="AlphaFoldDB" id="A0A8K0A6B3"/>
<sequence length="469" mass="52035">MDSAPFAFVKPQAHSSQNNKKARTHGSGGNDSTLNAMRRSQLSRTRSETRIFGQVQGFQKPKLNDVPLSSAKITQFKAMEERGSGAAQQGRLSAQQKAKALQVNVDHHTQVEPHLNHRASSYHDFSYSNPSQDAHTFQTRVQPTPNSMFSSQQATVISVPDDFNNAPVDITIARSAIPLMPLSTAIAIPPVQRSSIGVQCTDNEEHLHSEMSMNLTSESEINRSASEVELGIQSEVNKELKKLLVASVGSDLQYQFERMAREKAQLSVDYDNVVQQHADLAEEVERLSIQCDVWRSKFLGSRTQVSQLIDLRNAIYQQFGKAQEAINDIMQERVPIRKEMVETYRLLDQLVKALRWGKPQPLQQAANPRNMKELVQANHRLVSAVSAQLLGNIKPMNSANQETVESGIGLTTAEAAAAQALNMNFDLQLPSPESAAPVGKMSGRFHPQHKYEEITVNCCDKCKGEIKVV</sequence>
<evidence type="ECO:0000313" key="2">
    <source>
        <dbReference type="EMBL" id="CAH1270103.1"/>
    </source>
</evidence>
<feature type="region of interest" description="Disordered" evidence="1">
    <location>
        <begin position="1"/>
        <end position="47"/>
    </location>
</feature>
<proteinExistence type="predicted"/>
<dbReference type="GO" id="GO:0043001">
    <property type="term" value="P:Golgi to plasma membrane protein transport"/>
    <property type="evidence" value="ECO:0007669"/>
    <property type="project" value="InterPro"/>
</dbReference>
<feature type="compositionally biased region" description="Polar residues" evidence="1">
    <location>
        <begin position="30"/>
        <end position="44"/>
    </location>
</feature>
<evidence type="ECO:0000256" key="1">
    <source>
        <dbReference type="SAM" id="MobiDB-lite"/>
    </source>
</evidence>
<keyword evidence="3" id="KW-1185">Reference proteome</keyword>
<gene>
    <name evidence="2" type="primary">BLZF1</name>
    <name evidence="2" type="ORF">BLAG_LOCUS22518</name>
</gene>
<dbReference type="Proteomes" id="UP000838412">
    <property type="component" value="Chromosome 7"/>
</dbReference>
<accession>A0A8K0A6B3</accession>
<name>A0A8K0A6B3_BRALA</name>
<dbReference type="GO" id="GO:0007030">
    <property type="term" value="P:Golgi organization"/>
    <property type="evidence" value="ECO:0007669"/>
    <property type="project" value="InterPro"/>
</dbReference>
<evidence type="ECO:0000313" key="3">
    <source>
        <dbReference type="Proteomes" id="UP000838412"/>
    </source>
</evidence>
<dbReference type="PANTHER" id="PTHR13066:SF2">
    <property type="entry name" value="GOLGIN-45"/>
    <property type="match status" value="1"/>
</dbReference>
<dbReference type="EMBL" id="OV696692">
    <property type="protein sequence ID" value="CAH1270103.1"/>
    <property type="molecule type" value="Genomic_DNA"/>
</dbReference>
<dbReference type="GO" id="GO:0000139">
    <property type="term" value="C:Golgi membrane"/>
    <property type="evidence" value="ECO:0007669"/>
    <property type="project" value="TreeGrafter"/>
</dbReference>